<dbReference type="InterPro" id="IPR051599">
    <property type="entry name" value="Cell_Envelope_Assoc"/>
</dbReference>
<evidence type="ECO:0000313" key="2">
    <source>
        <dbReference type="EMBL" id="KIK63902.1"/>
    </source>
</evidence>
<evidence type="ECO:0000313" key="3">
    <source>
        <dbReference type="Proteomes" id="UP000053593"/>
    </source>
</evidence>
<accession>A0A0D0CVZ5</accession>
<dbReference type="InterPro" id="IPR003848">
    <property type="entry name" value="DUF218"/>
</dbReference>
<feature type="domain" description="DUF218" evidence="1">
    <location>
        <begin position="39"/>
        <end position="154"/>
    </location>
</feature>
<dbReference type="Proteomes" id="UP000053593">
    <property type="component" value="Unassembled WGS sequence"/>
</dbReference>
<evidence type="ECO:0000259" key="1">
    <source>
        <dbReference type="Pfam" id="PF02698"/>
    </source>
</evidence>
<dbReference type="AlphaFoldDB" id="A0A0D0CVZ5"/>
<dbReference type="Gene3D" id="3.40.50.620">
    <property type="entry name" value="HUPs"/>
    <property type="match status" value="1"/>
</dbReference>
<dbReference type="PANTHER" id="PTHR30336:SF20">
    <property type="entry name" value="DUF218 DOMAIN-CONTAINING PROTEIN"/>
    <property type="match status" value="1"/>
</dbReference>
<organism evidence="2 3">
    <name type="scientific">Collybiopsis luxurians FD-317 M1</name>
    <dbReference type="NCBI Taxonomy" id="944289"/>
    <lineage>
        <taxon>Eukaryota</taxon>
        <taxon>Fungi</taxon>
        <taxon>Dikarya</taxon>
        <taxon>Basidiomycota</taxon>
        <taxon>Agaricomycotina</taxon>
        <taxon>Agaricomycetes</taxon>
        <taxon>Agaricomycetidae</taxon>
        <taxon>Agaricales</taxon>
        <taxon>Marasmiineae</taxon>
        <taxon>Omphalotaceae</taxon>
        <taxon>Collybiopsis</taxon>
        <taxon>Collybiopsis luxurians</taxon>
    </lineage>
</organism>
<dbReference type="GO" id="GO:0005886">
    <property type="term" value="C:plasma membrane"/>
    <property type="evidence" value="ECO:0007669"/>
    <property type="project" value="TreeGrafter"/>
</dbReference>
<dbReference type="Pfam" id="PF02698">
    <property type="entry name" value="DUF218"/>
    <property type="match status" value="1"/>
</dbReference>
<gene>
    <name evidence="2" type="ORF">GYMLUDRAFT_161712</name>
</gene>
<dbReference type="OrthoDB" id="17725at2759"/>
<dbReference type="CDD" id="cd06259">
    <property type="entry name" value="YdcF-like"/>
    <property type="match status" value="1"/>
</dbReference>
<dbReference type="InterPro" id="IPR014729">
    <property type="entry name" value="Rossmann-like_a/b/a_fold"/>
</dbReference>
<name>A0A0D0CVZ5_9AGAR</name>
<dbReference type="PANTHER" id="PTHR30336">
    <property type="entry name" value="INNER MEMBRANE PROTEIN, PROBABLE PERMEASE"/>
    <property type="match status" value="1"/>
</dbReference>
<reference evidence="2 3" key="1">
    <citation type="submission" date="2014-04" db="EMBL/GenBank/DDBJ databases">
        <title>Evolutionary Origins and Diversification of the Mycorrhizal Mutualists.</title>
        <authorList>
            <consortium name="DOE Joint Genome Institute"/>
            <consortium name="Mycorrhizal Genomics Consortium"/>
            <person name="Kohler A."/>
            <person name="Kuo A."/>
            <person name="Nagy L.G."/>
            <person name="Floudas D."/>
            <person name="Copeland A."/>
            <person name="Barry K.W."/>
            <person name="Cichocki N."/>
            <person name="Veneault-Fourrey C."/>
            <person name="LaButti K."/>
            <person name="Lindquist E.A."/>
            <person name="Lipzen A."/>
            <person name="Lundell T."/>
            <person name="Morin E."/>
            <person name="Murat C."/>
            <person name="Riley R."/>
            <person name="Ohm R."/>
            <person name="Sun H."/>
            <person name="Tunlid A."/>
            <person name="Henrissat B."/>
            <person name="Grigoriev I.V."/>
            <person name="Hibbett D.S."/>
            <person name="Martin F."/>
        </authorList>
    </citation>
    <scope>NUCLEOTIDE SEQUENCE [LARGE SCALE GENOMIC DNA]</scope>
    <source>
        <strain evidence="2 3">FD-317 M1</strain>
    </source>
</reference>
<proteinExistence type="predicted"/>
<keyword evidence="3" id="KW-1185">Reference proteome</keyword>
<dbReference type="EMBL" id="KN834762">
    <property type="protein sequence ID" value="KIK63902.1"/>
    <property type="molecule type" value="Genomic_DNA"/>
</dbReference>
<sequence length="220" mass="24652">MASSTSIDADAKLIYNYHRLHHQLEPASAIFCLCSLDTRVAVRAADLYLAGLAPLLIFSGGVGILTEGRFDGVPEAEAFAAIARDMGVPNSAIVVEPRSTNTGENVRFTYALLEEKGLLGNIKSFILVQKPYMERRTYATFVKQWPGEGVKFRVTSPEVEWEEYPDEENPRELVMSIMVGDLVRIREYPAKGYQIVQEIPENVWEAGQRMIIEGYSKHLP</sequence>
<protein>
    <recommendedName>
        <fullName evidence="1">DUF218 domain-containing protein</fullName>
    </recommendedName>
</protein>
<dbReference type="HOGENOM" id="CLU_064561_0_0_1"/>